<evidence type="ECO:0000313" key="1">
    <source>
        <dbReference type="EMBL" id="MCA0153951.1"/>
    </source>
</evidence>
<dbReference type="Proteomes" id="UP001198402">
    <property type="component" value="Unassembled WGS sequence"/>
</dbReference>
<dbReference type="RefSeq" id="WP_224478923.1">
    <property type="nucleotide sequence ID" value="NZ_JAIUJS010000007.1"/>
</dbReference>
<evidence type="ECO:0000313" key="2">
    <source>
        <dbReference type="Proteomes" id="UP001198402"/>
    </source>
</evidence>
<dbReference type="Pfam" id="PF03702">
    <property type="entry name" value="AnmK"/>
    <property type="match status" value="1"/>
</dbReference>
<dbReference type="NCBIfam" id="NF007144">
    <property type="entry name" value="PRK09585.2-3"/>
    <property type="match status" value="1"/>
</dbReference>
<keyword evidence="1" id="KW-0418">Kinase</keyword>
<dbReference type="GO" id="GO:0016301">
    <property type="term" value="F:kinase activity"/>
    <property type="evidence" value="ECO:0007669"/>
    <property type="project" value="UniProtKB-KW"/>
</dbReference>
<keyword evidence="2" id="KW-1185">Reference proteome</keyword>
<organism evidence="1 2">
    <name type="scientific">Winogradskyella vincentii</name>
    <dbReference type="NCBI Taxonomy" id="2877122"/>
    <lineage>
        <taxon>Bacteria</taxon>
        <taxon>Pseudomonadati</taxon>
        <taxon>Bacteroidota</taxon>
        <taxon>Flavobacteriia</taxon>
        <taxon>Flavobacteriales</taxon>
        <taxon>Flavobacteriaceae</taxon>
        <taxon>Winogradskyella</taxon>
    </lineage>
</organism>
<dbReference type="PANTHER" id="PTHR30605">
    <property type="entry name" value="ANHYDRO-N-ACETYLMURAMIC ACID KINASE"/>
    <property type="match status" value="1"/>
</dbReference>
<sequence length="355" mass="40028">MIKSSYNVIGVMSGTSLDGVDIIYAQFDYNANWNFKIKYSNTVPYSNEWIEKLKLLTRSSKEQLIGLDLSYSKLLANMINEFIKRNEIKDIDFISSHGHTALHRPDLGFTYQIGNKQILADTLGQKVICDFRLQDVELGGQGAPLVPIGDQLLFSDYQYCINLGGFANISFDFEDEKIAFDICPVNIVLNHYVHDIGLEFDESGKIASKGEVNRKLLDELNDLPFYNLSHPKSLGLEWVDDHIFPIIDNYTLKLEDKLSTFIEHIAIQISKFIRKKGEKVLITGGGVYNKYLISRIQDHADSIIVIPSKDIIEFKEALIFALLGILKDRNEANCLASVTGAKKNHSSGKILMPTV</sequence>
<gene>
    <name evidence="1" type="ORF">LBV24_12030</name>
</gene>
<protein>
    <submittedName>
        <fullName evidence="1">Anhydro-N-acetylmuramic acid kinase</fullName>
        <ecNumber evidence="1">2.7.1.170</ecNumber>
    </submittedName>
</protein>
<name>A0ABS7Y2W5_9FLAO</name>
<proteinExistence type="predicted"/>
<keyword evidence="1" id="KW-0808">Transferase</keyword>
<dbReference type="EMBL" id="JAIUJS010000007">
    <property type="protein sequence ID" value="MCA0153951.1"/>
    <property type="molecule type" value="Genomic_DNA"/>
</dbReference>
<dbReference type="Gene3D" id="3.30.420.40">
    <property type="match status" value="2"/>
</dbReference>
<accession>A0ABS7Y2W5</accession>
<reference evidence="2" key="1">
    <citation type="submission" date="2023-07" db="EMBL/GenBank/DDBJ databases">
        <authorList>
            <person name="Yue Y."/>
        </authorList>
    </citation>
    <scope>NUCLEOTIDE SEQUENCE [LARGE SCALE GENOMIC DNA]</scope>
    <source>
        <strain evidence="2">2Y89</strain>
    </source>
</reference>
<dbReference type="InterPro" id="IPR043129">
    <property type="entry name" value="ATPase_NBD"/>
</dbReference>
<dbReference type="SUPFAM" id="SSF53067">
    <property type="entry name" value="Actin-like ATPase domain"/>
    <property type="match status" value="1"/>
</dbReference>
<dbReference type="EC" id="2.7.1.170" evidence="1"/>
<dbReference type="InterPro" id="IPR005338">
    <property type="entry name" value="Anhydro_N_Ac-Mur_kinase"/>
</dbReference>
<dbReference type="PANTHER" id="PTHR30605:SF0">
    <property type="entry name" value="ANHYDRO-N-ACETYLMURAMIC ACID KINASE"/>
    <property type="match status" value="1"/>
</dbReference>
<comment type="caution">
    <text evidence="1">The sequence shown here is derived from an EMBL/GenBank/DDBJ whole genome shotgun (WGS) entry which is preliminary data.</text>
</comment>